<dbReference type="SUPFAM" id="SSF69318">
    <property type="entry name" value="Integrin alpha N-terminal domain"/>
    <property type="match status" value="2"/>
</dbReference>
<feature type="compositionally biased region" description="Polar residues" evidence="2">
    <location>
        <begin position="1"/>
        <end position="23"/>
    </location>
</feature>
<reference evidence="3 4" key="1">
    <citation type="submission" date="2018-03" db="EMBL/GenBank/DDBJ databases">
        <title>Draft Genome Sequences of the Obligatory Marine Myxobacteria Enhygromyxa salina SWB007.</title>
        <authorList>
            <person name="Poehlein A."/>
            <person name="Moghaddam J.A."/>
            <person name="Harms H."/>
            <person name="Alanjari M."/>
            <person name="Koenig G.M."/>
            <person name="Daniel R."/>
            <person name="Schaeberle T.F."/>
        </authorList>
    </citation>
    <scope>NUCLEOTIDE SEQUENCE [LARGE SCALE GENOMIC DNA]</scope>
    <source>
        <strain evidence="3 4">SWB007</strain>
    </source>
</reference>
<evidence type="ECO:0000256" key="2">
    <source>
        <dbReference type="SAM" id="MobiDB-lite"/>
    </source>
</evidence>
<proteinExistence type="predicted"/>
<protein>
    <submittedName>
        <fullName evidence="3">FG-GAP repeat protein</fullName>
    </submittedName>
</protein>
<evidence type="ECO:0000256" key="1">
    <source>
        <dbReference type="ARBA" id="ARBA00022729"/>
    </source>
</evidence>
<dbReference type="Gene3D" id="2.130.10.10">
    <property type="entry name" value="YVTN repeat-like/Quinoprotein amine dehydrogenase"/>
    <property type="match status" value="1"/>
</dbReference>
<accession>A0A2S9YX69</accession>
<organism evidence="3 4">
    <name type="scientific">Enhygromyxa salina</name>
    <dbReference type="NCBI Taxonomy" id="215803"/>
    <lineage>
        <taxon>Bacteria</taxon>
        <taxon>Pseudomonadati</taxon>
        <taxon>Myxococcota</taxon>
        <taxon>Polyangia</taxon>
        <taxon>Nannocystales</taxon>
        <taxon>Nannocystaceae</taxon>
        <taxon>Enhygromyxa</taxon>
    </lineage>
</organism>
<keyword evidence="1" id="KW-0732">Signal</keyword>
<name>A0A2S9YX69_9BACT</name>
<comment type="caution">
    <text evidence="3">The sequence shown here is derived from an EMBL/GenBank/DDBJ whole genome shotgun (WGS) entry which is preliminary data.</text>
</comment>
<dbReference type="PANTHER" id="PTHR45460:SF2">
    <property type="entry name" value="ALPHA 1,3 GLUCANASE, GH71 FAMILY (EUROFUNG)"/>
    <property type="match status" value="1"/>
</dbReference>
<sequence length="540" mass="56774">MSACGSGSSADSTTAVDTGVTTLDSTGSASGDGDGDTNSGDGDGDPGDGDGDPSDTDGPKFDLNEIPDNDDTPPGPTCEVVDDMDAVGDCEESAPPDAFEPDVQWAFMGMDGETQSMTTALVANLTDDNDDGSIDLCDVPEVIVGLFATYGQWNGHLYALDGETGAVVWQSAVLVDTTVTPAIGDIDNDGVSEIVAVNAAHQLIALENDGSLAWQSNVVWNTVYGSLALADVDNDGTPEIIAGNRVHHIDGSVEATMPIADPNYSATTAADLDGDGDLEIVMGHAAYHHDGAVLWTTNLGDGYPQVGDLDGDGQPEVLLTNANGLSVIEHDGTIKYMNLTPTGDPVGGNVWRRPATIHDFDGDGQPEYAVSSQNHYAVYEGDGSILWQANVLDSSGIAAGTAFDFDGDSIAEAMYADETNLYVYDGSGNALLQVPRSSGTIVEYPVVADVDNDGSAEIVVVSNVSWQGNQTAPAVQVVRDVQDRWIQARRIYNQHTYHVTNVREDGTIPQFEQPHWEKLNTFRTNAQIEGGGVCQPPPQG</sequence>
<feature type="compositionally biased region" description="Acidic residues" evidence="2">
    <location>
        <begin position="42"/>
        <end position="55"/>
    </location>
</feature>
<dbReference type="Pfam" id="PF13517">
    <property type="entry name" value="FG-GAP_3"/>
    <property type="match status" value="3"/>
</dbReference>
<dbReference type="InterPro" id="IPR013517">
    <property type="entry name" value="FG-GAP"/>
</dbReference>
<feature type="compositionally biased region" description="Low complexity" evidence="2">
    <location>
        <begin position="24"/>
        <end position="40"/>
    </location>
</feature>
<dbReference type="InterPro" id="IPR028994">
    <property type="entry name" value="Integrin_alpha_N"/>
</dbReference>
<dbReference type="EMBL" id="PVNL01000014">
    <property type="protein sequence ID" value="PRQ09681.1"/>
    <property type="molecule type" value="Genomic_DNA"/>
</dbReference>
<dbReference type="AlphaFoldDB" id="A0A2S9YX69"/>
<evidence type="ECO:0000313" key="3">
    <source>
        <dbReference type="EMBL" id="PRQ09681.1"/>
    </source>
</evidence>
<evidence type="ECO:0000313" key="4">
    <source>
        <dbReference type="Proteomes" id="UP000238823"/>
    </source>
</evidence>
<gene>
    <name evidence="3" type="ORF">ENSA7_05970</name>
</gene>
<dbReference type="PANTHER" id="PTHR45460">
    <property type="entry name" value="SIMILAR TO CYSTEINE PROTEINASE"/>
    <property type="match status" value="1"/>
</dbReference>
<feature type="region of interest" description="Disordered" evidence="2">
    <location>
        <begin position="1"/>
        <end position="77"/>
    </location>
</feature>
<dbReference type="Proteomes" id="UP000238823">
    <property type="component" value="Unassembled WGS sequence"/>
</dbReference>
<dbReference type="InterPro" id="IPR015943">
    <property type="entry name" value="WD40/YVTN_repeat-like_dom_sf"/>
</dbReference>